<comment type="similarity">
    <text evidence="1">Belongs to the DNA/RNA non-specific endonuclease family.</text>
</comment>
<comment type="caution">
    <text evidence="6">The sequence shown here is derived from an EMBL/GenBank/DDBJ whole genome shotgun (WGS) entry which is preliminary data.</text>
</comment>
<keyword evidence="3" id="KW-0479">Metal-binding</keyword>
<dbReference type="GO" id="GO:0003676">
    <property type="term" value="F:nucleic acid binding"/>
    <property type="evidence" value="ECO:0007669"/>
    <property type="project" value="InterPro"/>
</dbReference>
<feature type="active site" description="Proton acceptor" evidence="2">
    <location>
        <position position="131"/>
    </location>
</feature>
<feature type="binding site" evidence="3">
    <location>
        <position position="162"/>
    </location>
    <ligand>
        <name>Mg(2+)</name>
        <dbReference type="ChEBI" id="CHEBI:18420"/>
        <note>catalytic</note>
    </ligand>
</feature>
<proteinExistence type="inferred from homology"/>
<dbReference type="Gene3D" id="3.40.570.10">
    <property type="entry name" value="Extracellular Endonuclease, subunit A"/>
    <property type="match status" value="1"/>
</dbReference>
<dbReference type="InterPro" id="IPR020821">
    <property type="entry name" value="ENPP1-3/EXOG-like_nuc-like"/>
</dbReference>
<dbReference type="SMART" id="SM00477">
    <property type="entry name" value="NUC"/>
    <property type="match status" value="1"/>
</dbReference>
<dbReference type="GO" id="GO:0005634">
    <property type="term" value="C:nucleus"/>
    <property type="evidence" value="ECO:0007669"/>
    <property type="project" value="TreeGrafter"/>
</dbReference>
<gene>
    <name evidence="6" type="ORF">DGYR_LOCUS10963</name>
</gene>
<evidence type="ECO:0000259" key="5">
    <source>
        <dbReference type="SMART" id="SM00892"/>
    </source>
</evidence>
<dbReference type="GO" id="GO:0006309">
    <property type="term" value="P:apoptotic DNA fragmentation"/>
    <property type="evidence" value="ECO:0007669"/>
    <property type="project" value="TreeGrafter"/>
</dbReference>
<dbReference type="OrthoDB" id="5418055at2759"/>
<dbReference type="InterPro" id="IPR040255">
    <property type="entry name" value="Non-specific_endonuclease"/>
</dbReference>
<dbReference type="SMART" id="SM00892">
    <property type="entry name" value="Endonuclease_NS"/>
    <property type="match status" value="1"/>
</dbReference>
<dbReference type="GO" id="GO:0005743">
    <property type="term" value="C:mitochondrial inner membrane"/>
    <property type="evidence" value="ECO:0007669"/>
    <property type="project" value="TreeGrafter"/>
</dbReference>
<evidence type="ECO:0000313" key="6">
    <source>
        <dbReference type="EMBL" id="CAD5123269.1"/>
    </source>
</evidence>
<dbReference type="SUPFAM" id="SSF54060">
    <property type="entry name" value="His-Me finger endonucleases"/>
    <property type="match status" value="1"/>
</dbReference>
<evidence type="ECO:0000259" key="4">
    <source>
        <dbReference type="SMART" id="SM00477"/>
    </source>
</evidence>
<dbReference type="Proteomes" id="UP000549394">
    <property type="component" value="Unassembled WGS sequence"/>
</dbReference>
<dbReference type="PANTHER" id="PTHR13966:SF19">
    <property type="entry name" value="NUCLEASE EXOG, MITOCHONDRIAL"/>
    <property type="match status" value="1"/>
</dbReference>
<evidence type="ECO:0000256" key="2">
    <source>
        <dbReference type="PIRSR" id="PIRSR640255-1"/>
    </source>
</evidence>
<name>A0A7I8W593_9ANNE</name>
<dbReference type="AlphaFoldDB" id="A0A7I8W593"/>
<dbReference type="CDD" id="cd00091">
    <property type="entry name" value="NUC"/>
    <property type="match status" value="1"/>
</dbReference>
<dbReference type="Pfam" id="PF01223">
    <property type="entry name" value="Endonuclease_NS"/>
    <property type="match status" value="1"/>
</dbReference>
<evidence type="ECO:0000256" key="1">
    <source>
        <dbReference type="ARBA" id="ARBA00010052"/>
    </source>
</evidence>
<dbReference type="EMBL" id="CAJFCJ010000019">
    <property type="protein sequence ID" value="CAD5123269.1"/>
    <property type="molecule type" value="Genomic_DNA"/>
</dbReference>
<dbReference type="GO" id="GO:0046872">
    <property type="term" value="F:metal ion binding"/>
    <property type="evidence" value="ECO:0007669"/>
    <property type="project" value="UniProtKB-KW"/>
</dbReference>
<evidence type="ECO:0000313" key="7">
    <source>
        <dbReference type="Proteomes" id="UP000549394"/>
    </source>
</evidence>
<sequence length="346" mass="39815">MKWKSAKYLYMHPSFSGMVVGLLSGIIGYKTLCAKPHIEYEELPDKKRRGKEILKYGIPERPGDLMFYKNHVLSYNAASRIPFWVAEHLTKDSLSGKANRKFSDFKPDPSIENLFMSENSDYWNSGWSRGHMAPAGDNKHDQEAMDESFLLTNIVPQDLSNNAGFWNRLEMYCRKLVKNYDDVRIFSGPVMVPETDQDGNIYVKYRVIGKNHVAVPTHLFKVIVADSADSNQFVAAFLVPNKPITFERKLRDYQVDVSRIESLIGFRLLPNLKAKSMKNLCNNEGCNLISKEEFEKIFLTSRIKNSRNIKDLEMQWKSATEQLDGKPSKHLKEAYNEAKQTLQARN</sequence>
<feature type="domain" description="ENPP1-3/EXOG-like endonuclease/phosphodiesterase" evidence="4">
    <location>
        <begin position="68"/>
        <end position="275"/>
    </location>
</feature>
<accession>A0A7I8W593</accession>
<dbReference type="InterPro" id="IPR001604">
    <property type="entry name" value="Endo_G_ENPP1-like_dom"/>
</dbReference>
<dbReference type="InterPro" id="IPR044929">
    <property type="entry name" value="DNA/RNA_non-sp_Endonuclease_sf"/>
</dbReference>
<dbReference type="InterPro" id="IPR044925">
    <property type="entry name" value="His-Me_finger_sf"/>
</dbReference>
<reference evidence="6 7" key="1">
    <citation type="submission" date="2020-08" db="EMBL/GenBank/DDBJ databases">
        <authorList>
            <person name="Hejnol A."/>
        </authorList>
    </citation>
    <scope>NUCLEOTIDE SEQUENCE [LARGE SCALE GENOMIC DNA]</scope>
</reference>
<evidence type="ECO:0000256" key="3">
    <source>
        <dbReference type="PIRSR" id="PIRSR640255-2"/>
    </source>
</evidence>
<dbReference type="GO" id="GO:0004521">
    <property type="term" value="F:RNA endonuclease activity"/>
    <property type="evidence" value="ECO:0007669"/>
    <property type="project" value="TreeGrafter"/>
</dbReference>
<organism evidence="6 7">
    <name type="scientific">Dimorphilus gyrociliatus</name>
    <dbReference type="NCBI Taxonomy" id="2664684"/>
    <lineage>
        <taxon>Eukaryota</taxon>
        <taxon>Metazoa</taxon>
        <taxon>Spiralia</taxon>
        <taxon>Lophotrochozoa</taxon>
        <taxon>Annelida</taxon>
        <taxon>Polychaeta</taxon>
        <taxon>Polychaeta incertae sedis</taxon>
        <taxon>Dinophilidae</taxon>
        <taxon>Dimorphilus</taxon>
    </lineage>
</organism>
<feature type="domain" description="DNA/RNA non-specific endonuclease/pyrophosphatase/phosphodiesterase" evidence="5">
    <location>
        <begin position="67"/>
        <end position="275"/>
    </location>
</feature>
<dbReference type="PANTHER" id="PTHR13966">
    <property type="entry name" value="ENDONUCLEASE RELATED"/>
    <property type="match status" value="1"/>
</dbReference>
<protein>
    <submittedName>
        <fullName evidence="6">DgyrCDS11628</fullName>
    </submittedName>
</protein>
<keyword evidence="7" id="KW-1185">Reference proteome</keyword>
<dbReference type="GO" id="GO:0000014">
    <property type="term" value="F:single-stranded DNA endodeoxyribonuclease activity"/>
    <property type="evidence" value="ECO:0007669"/>
    <property type="project" value="TreeGrafter"/>
</dbReference>